<comment type="caution">
    <text evidence="1">The sequence shown here is derived from an EMBL/GenBank/DDBJ whole genome shotgun (WGS) entry which is preliminary data.</text>
</comment>
<organism evidence="1 2">
    <name type="scientific">Paenibacillus glacialis</name>
    <dbReference type="NCBI Taxonomy" id="494026"/>
    <lineage>
        <taxon>Bacteria</taxon>
        <taxon>Bacillati</taxon>
        <taxon>Bacillota</taxon>
        <taxon>Bacilli</taxon>
        <taxon>Bacillales</taxon>
        <taxon>Paenibacillaceae</taxon>
        <taxon>Paenibacillus</taxon>
    </lineage>
</organism>
<name>A0A168D0E8_9BACL</name>
<gene>
    <name evidence="1" type="ORF">PGLA_22800</name>
</gene>
<evidence type="ECO:0000313" key="2">
    <source>
        <dbReference type="Proteomes" id="UP000076967"/>
    </source>
</evidence>
<keyword evidence="2" id="KW-1185">Reference proteome</keyword>
<protein>
    <submittedName>
        <fullName evidence="1">Uncharacterized protein</fullName>
    </submittedName>
</protein>
<reference evidence="1 2" key="1">
    <citation type="submission" date="2016-03" db="EMBL/GenBank/DDBJ databases">
        <title>Draft genome sequence of Paenibacillus glacialis DSM 22343.</title>
        <authorList>
            <person name="Shin S.-K."/>
            <person name="Yi H."/>
        </authorList>
    </citation>
    <scope>NUCLEOTIDE SEQUENCE [LARGE SCALE GENOMIC DNA]</scope>
    <source>
        <strain evidence="1 2">DSM 22343</strain>
    </source>
</reference>
<accession>A0A168D0E8</accession>
<dbReference type="Proteomes" id="UP000076967">
    <property type="component" value="Unassembled WGS sequence"/>
</dbReference>
<dbReference type="OrthoDB" id="6121546at2"/>
<sequence length="112" mass="13072">MIETYLIKNDNEYFNISEDIRFTQLIKLLNNDGFDYLNGKILPVNGVLVSQPESMFDTYSLEHVKKDWDRAIKESNSDPEDSITAARSMLESTCKWLLNRMNISYSERDNLP</sequence>
<proteinExistence type="predicted"/>
<dbReference type="AlphaFoldDB" id="A0A168D0E8"/>
<evidence type="ECO:0000313" key="1">
    <source>
        <dbReference type="EMBL" id="OAB33768.1"/>
    </source>
</evidence>
<dbReference type="EMBL" id="LVJH01000070">
    <property type="protein sequence ID" value="OAB33768.1"/>
    <property type="molecule type" value="Genomic_DNA"/>
</dbReference>